<feature type="signal peptide" evidence="5">
    <location>
        <begin position="1"/>
        <end position="17"/>
    </location>
</feature>
<feature type="region of interest" description="Disordered" evidence="4">
    <location>
        <begin position="18"/>
        <end position="46"/>
    </location>
</feature>
<evidence type="ECO:0000313" key="6">
    <source>
        <dbReference type="EMBL" id="CAH2041545.1"/>
    </source>
</evidence>
<dbReference type="PROSITE" id="PS00018">
    <property type="entry name" value="EF_HAND_1"/>
    <property type="match status" value="1"/>
</dbReference>
<evidence type="ECO:0008006" key="8">
    <source>
        <dbReference type="Google" id="ProtNLM"/>
    </source>
</evidence>
<feature type="non-terminal residue" evidence="6">
    <location>
        <position position="176"/>
    </location>
</feature>
<feature type="chain" id="PRO_5045036667" description="Multiple coagulation factor deficiency protein 2" evidence="5">
    <location>
        <begin position="18"/>
        <end position="176"/>
    </location>
</feature>
<protein>
    <recommendedName>
        <fullName evidence="8">Multiple coagulation factor deficiency protein 2</fullName>
    </recommendedName>
</protein>
<dbReference type="PANTHER" id="PTHR23104">
    <property type="entry name" value="MULTIPLE COAGULATION FACTOR DEFICIENCY PROTEIN 2 NEURAL STEM CELL DERIVED NEURONAL SURVIVAL PROTEIN"/>
    <property type="match status" value="1"/>
</dbReference>
<dbReference type="InterPro" id="IPR018247">
    <property type="entry name" value="EF_Hand_1_Ca_BS"/>
</dbReference>
<evidence type="ECO:0000256" key="4">
    <source>
        <dbReference type="SAM" id="MobiDB-lite"/>
    </source>
</evidence>
<dbReference type="InterPro" id="IPR011992">
    <property type="entry name" value="EF-hand-dom_pair"/>
</dbReference>
<evidence type="ECO:0000256" key="3">
    <source>
        <dbReference type="ARBA" id="ARBA00022837"/>
    </source>
</evidence>
<evidence type="ECO:0000313" key="7">
    <source>
        <dbReference type="Proteomes" id="UP000837857"/>
    </source>
</evidence>
<dbReference type="PANTHER" id="PTHR23104:SF1">
    <property type="entry name" value="EF-HAND DOMAIN-CONTAINING PROTEIN"/>
    <property type="match status" value="1"/>
</dbReference>
<reference evidence="6" key="1">
    <citation type="submission" date="2022-03" db="EMBL/GenBank/DDBJ databases">
        <authorList>
            <person name="Martin H S."/>
        </authorList>
    </citation>
    <scope>NUCLEOTIDE SEQUENCE</scope>
</reference>
<keyword evidence="1 5" id="KW-0732">Signal</keyword>
<evidence type="ECO:0000256" key="1">
    <source>
        <dbReference type="ARBA" id="ARBA00022729"/>
    </source>
</evidence>
<keyword evidence="2" id="KW-0677">Repeat</keyword>
<dbReference type="EMBL" id="OW152825">
    <property type="protein sequence ID" value="CAH2041545.1"/>
    <property type="molecule type" value="Genomic_DNA"/>
</dbReference>
<gene>
    <name evidence="6" type="ORF">IPOD504_LOCUS3234</name>
</gene>
<sequence length="176" mass="19915">MKVVLSFVLLLNTLASGMRRGPHHPQGQSSKSKHHHHRPRGGESLIGETGVLHDVKHIEEDNKVLTPEALSRMTPEELEFHYFSAHDFDRNSKLDGLELLKAVYHTIDEEDHDSESEFAIEPEANDLEAYIDLVDRTLEYDDSDGDGYVSYAEYRAARLRNPSDRTPRVVAANSPP</sequence>
<keyword evidence="7" id="KW-1185">Reference proteome</keyword>
<evidence type="ECO:0000256" key="5">
    <source>
        <dbReference type="SAM" id="SignalP"/>
    </source>
</evidence>
<proteinExistence type="predicted"/>
<dbReference type="Proteomes" id="UP000837857">
    <property type="component" value="Chromosome 13"/>
</dbReference>
<organism evidence="6 7">
    <name type="scientific">Iphiclides podalirius</name>
    <name type="common">scarce swallowtail</name>
    <dbReference type="NCBI Taxonomy" id="110791"/>
    <lineage>
        <taxon>Eukaryota</taxon>
        <taxon>Metazoa</taxon>
        <taxon>Ecdysozoa</taxon>
        <taxon>Arthropoda</taxon>
        <taxon>Hexapoda</taxon>
        <taxon>Insecta</taxon>
        <taxon>Pterygota</taxon>
        <taxon>Neoptera</taxon>
        <taxon>Endopterygota</taxon>
        <taxon>Lepidoptera</taxon>
        <taxon>Glossata</taxon>
        <taxon>Ditrysia</taxon>
        <taxon>Papilionoidea</taxon>
        <taxon>Papilionidae</taxon>
        <taxon>Papilioninae</taxon>
        <taxon>Iphiclides</taxon>
    </lineage>
</organism>
<dbReference type="Gene3D" id="1.10.238.10">
    <property type="entry name" value="EF-hand"/>
    <property type="match status" value="1"/>
</dbReference>
<evidence type="ECO:0000256" key="2">
    <source>
        <dbReference type="ARBA" id="ARBA00022737"/>
    </source>
</evidence>
<accession>A0ABN8HXX3</accession>
<dbReference type="SUPFAM" id="SSF47473">
    <property type="entry name" value="EF-hand"/>
    <property type="match status" value="1"/>
</dbReference>
<name>A0ABN8HXX3_9NEOP</name>
<dbReference type="InterPro" id="IPR052110">
    <property type="entry name" value="MCFD2-like"/>
</dbReference>
<keyword evidence="3" id="KW-0106">Calcium</keyword>